<sequence length="243" mass="26942">MSGLSPQAFLGASIALMSTVSLIATARTVMMLQKGTRLHWDDLWLALGYGLFMIFAGLYAANTQLLFRLQDAIEGRPHPNASVEEDSWSMQKILVFSSSGLWFTLWSAKFSLLALYKRLMVQLPAYVRVWWFVVVFSLLVGALAPLVRLGEGRAVANRPKCLITSFTIHVTTCQPVSDWFVKGGCGDMTRMSYISIWQAWAVDVITDLMGKEFFVLLFAVASSLLTARTIMFCSHDVAAGHAS</sequence>
<dbReference type="InterPro" id="IPR052337">
    <property type="entry name" value="SAT4-like"/>
</dbReference>
<dbReference type="PANTHER" id="PTHR33048">
    <property type="entry name" value="PTH11-LIKE INTEGRAL MEMBRANE PROTEIN (AFU_ORTHOLOGUE AFUA_5G11245)"/>
    <property type="match status" value="1"/>
</dbReference>
<keyword evidence="1" id="KW-1133">Transmembrane helix</keyword>
<keyword evidence="1" id="KW-0812">Transmembrane</keyword>
<dbReference type="EMBL" id="JAQQWE010000006">
    <property type="protein sequence ID" value="KAK7949221.1"/>
    <property type="molecule type" value="Genomic_DNA"/>
</dbReference>
<gene>
    <name evidence="2" type="ORF">PG986_010107</name>
</gene>
<feature type="transmembrane region" description="Helical" evidence="1">
    <location>
        <begin position="6"/>
        <end position="30"/>
    </location>
</feature>
<organism evidence="2 3">
    <name type="scientific">Apiospora aurea</name>
    <dbReference type="NCBI Taxonomy" id="335848"/>
    <lineage>
        <taxon>Eukaryota</taxon>
        <taxon>Fungi</taxon>
        <taxon>Dikarya</taxon>
        <taxon>Ascomycota</taxon>
        <taxon>Pezizomycotina</taxon>
        <taxon>Sordariomycetes</taxon>
        <taxon>Xylariomycetidae</taxon>
        <taxon>Amphisphaeriales</taxon>
        <taxon>Apiosporaceae</taxon>
        <taxon>Apiospora</taxon>
    </lineage>
</organism>
<keyword evidence="3" id="KW-1185">Reference proteome</keyword>
<dbReference type="GeneID" id="92079391"/>
<comment type="caution">
    <text evidence="2">The sequence shown here is derived from an EMBL/GenBank/DDBJ whole genome shotgun (WGS) entry which is preliminary data.</text>
</comment>
<feature type="transmembrane region" description="Helical" evidence="1">
    <location>
        <begin position="128"/>
        <end position="147"/>
    </location>
</feature>
<evidence type="ECO:0000313" key="2">
    <source>
        <dbReference type="EMBL" id="KAK7949221.1"/>
    </source>
</evidence>
<name>A0ABR1Q9I5_9PEZI</name>
<feature type="transmembrane region" description="Helical" evidence="1">
    <location>
        <begin position="213"/>
        <end position="233"/>
    </location>
</feature>
<evidence type="ECO:0000313" key="3">
    <source>
        <dbReference type="Proteomes" id="UP001391051"/>
    </source>
</evidence>
<feature type="transmembrane region" description="Helical" evidence="1">
    <location>
        <begin position="93"/>
        <end position="116"/>
    </location>
</feature>
<accession>A0ABR1Q9I5</accession>
<evidence type="ECO:0000256" key="1">
    <source>
        <dbReference type="SAM" id="Phobius"/>
    </source>
</evidence>
<dbReference type="PANTHER" id="PTHR33048:SF146">
    <property type="entry name" value="INTEGRAL MEMBRANE PROTEIN"/>
    <property type="match status" value="1"/>
</dbReference>
<feature type="transmembrane region" description="Helical" evidence="1">
    <location>
        <begin position="42"/>
        <end position="61"/>
    </location>
</feature>
<dbReference type="RefSeq" id="XP_066698727.1">
    <property type="nucleotide sequence ID" value="XM_066846329.1"/>
</dbReference>
<protein>
    <submittedName>
        <fullName evidence="2">Uncharacterized protein</fullName>
    </submittedName>
</protein>
<proteinExistence type="predicted"/>
<dbReference type="Proteomes" id="UP001391051">
    <property type="component" value="Unassembled WGS sequence"/>
</dbReference>
<reference evidence="2 3" key="1">
    <citation type="submission" date="2023-01" db="EMBL/GenBank/DDBJ databases">
        <title>Analysis of 21 Apiospora genomes using comparative genomics revels a genus with tremendous synthesis potential of carbohydrate active enzymes and secondary metabolites.</title>
        <authorList>
            <person name="Sorensen T."/>
        </authorList>
    </citation>
    <scope>NUCLEOTIDE SEQUENCE [LARGE SCALE GENOMIC DNA]</scope>
    <source>
        <strain evidence="2 3">CBS 24483</strain>
    </source>
</reference>
<keyword evidence="1" id="KW-0472">Membrane</keyword>